<dbReference type="Proteomes" id="UP001519460">
    <property type="component" value="Unassembled WGS sequence"/>
</dbReference>
<organism evidence="1 2">
    <name type="scientific">Batillaria attramentaria</name>
    <dbReference type="NCBI Taxonomy" id="370345"/>
    <lineage>
        <taxon>Eukaryota</taxon>
        <taxon>Metazoa</taxon>
        <taxon>Spiralia</taxon>
        <taxon>Lophotrochozoa</taxon>
        <taxon>Mollusca</taxon>
        <taxon>Gastropoda</taxon>
        <taxon>Caenogastropoda</taxon>
        <taxon>Sorbeoconcha</taxon>
        <taxon>Cerithioidea</taxon>
        <taxon>Batillariidae</taxon>
        <taxon>Batillaria</taxon>
    </lineage>
</organism>
<protein>
    <submittedName>
        <fullName evidence="1">Uncharacterized protein</fullName>
    </submittedName>
</protein>
<sequence>MAAMYGDMYPDLNNAPQQAMQKVYWDRKLPPGFRYVLEKLARYLLREQPRNLNEGAYRYLEELLETHKKEIAALPDYSYLQWLNDKAKGVQPKKPKRPPCVKCCKCGKVVNAAALAGANASGGKSQGPVRQLICDGDCKIMALPWTKDRHGHVQFRRGTDEDDAGPPLSCRSLALMLDY</sequence>
<dbReference type="AlphaFoldDB" id="A0ABD0J2F3"/>
<evidence type="ECO:0000313" key="1">
    <source>
        <dbReference type="EMBL" id="KAK7451331.1"/>
    </source>
</evidence>
<keyword evidence="2" id="KW-1185">Reference proteome</keyword>
<gene>
    <name evidence="1" type="ORF">BaRGS_00039861</name>
</gene>
<reference evidence="1 2" key="1">
    <citation type="journal article" date="2023" name="Sci. Data">
        <title>Genome assembly of the Korean intertidal mud-creeper Batillaria attramentaria.</title>
        <authorList>
            <person name="Patra A.K."/>
            <person name="Ho P.T."/>
            <person name="Jun S."/>
            <person name="Lee S.J."/>
            <person name="Kim Y."/>
            <person name="Won Y.J."/>
        </authorList>
    </citation>
    <scope>NUCLEOTIDE SEQUENCE [LARGE SCALE GENOMIC DNA]</scope>
    <source>
        <strain evidence="1">Wonlab-2016</strain>
    </source>
</reference>
<dbReference type="SUPFAM" id="SSF47391">
    <property type="entry name" value="Dimerization-anchoring domain of cAMP-dependent PK regulatory subunit"/>
    <property type="match status" value="1"/>
</dbReference>
<name>A0ABD0J2F3_9CAEN</name>
<dbReference type="Gene3D" id="1.20.890.10">
    <property type="entry name" value="cAMP-dependent protein kinase regulatory subunit, dimerization-anchoring domain"/>
    <property type="match status" value="1"/>
</dbReference>
<dbReference type="EMBL" id="JACVVK020000731">
    <property type="protein sequence ID" value="KAK7451331.1"/>
    <property type="molecule type" value="Genomic_DNA"/>
</dbReference>
<evidence type="ECO:0000313" key="2">
    <source>
        <dbReference type="Proteomes" id="UP001519460"/>
    </source>
</evidence>
<comment type="caution">
    <text evidence="1">The sequence shown here is derived from an EMBL/GenBank/DDBJ whole genome shotgun (WGS) entry which is preliminary data.</text>
</comment>
<proteinExistence type="predicted"/>
<accession>A0ABD0J2F3</accession>